<dbReference type="GO" id="GO:0008305">
    <property type="term" value="C:integrin complex"/>
    <property type="evidence" value="ECO:0007669"/>
    <property type="project" value="TreeGrafter"/>
</dbReference>
<evidence type="ECO:0000256" key="5">
    <source>
        <dbReference type="SAM" id="MobiDB-lite"/>
    </source>
</evidence>
<dbReference type="Gene3D" id="1.20.5.930">
    <property type="entry name" value="Bicelle-embedded integrin alpha(iib) transmembrane segment"/>
    <property type="match status" value="1"/>
</dbReference>
<dbReference type="OrthoDB" id="6631347at2759"/>
<feature type="compositionally biased region" description="Basic and acidic residues" evidence="5">
    <location>
        <begin position="1"/>
        <end position="41"/>
    </location>
</feature>
<evidence type="ECO:0000259" key="7">
    <source>
        <dbReference type="Pfam" id="PF20806"/>
    </source>
</evidence>
<feature type="compositionally biased region" description="Low complexity" evidence="5">
    <location>
        <begin position="92"/>
        <end position="107"/>
    </location>
</feature>
<gene>
    <name evidence="8" type="ORF">GE061_015766</name>
</gene>
<keyword evidence="4" id="KW-0325">Glycoprotein</keyword>
<feature type="compositionally biased region" description="Low complexity" evidence="5">
    <location>
        <begin position="926"/>
        <end position="955"/>
    </location>
</feature>
<name>A0A8S9XNZ0_APOLU</name>
<feature type="region of interest" description="Disordered" evidence="5">
    <location>
        <begin position="564"/>
        <end position="584"/>
    </location>
</feature>
<dbReference type="PANTHER" id="PTHR23220">
    <property type="entry name" value="INTEGRIN ALPHA"/>
    <property type="match status" value="1"/>
</dbReference>
<sequence>SRTYLSREERLRFEEEERRREEEAAARETGDGSHRHGERVKASSQGKNHYSRTGGRLESDSYSSGSETRDRSRTDFSRPVEGTRFHEEHRSSSSSSWSGQGSPVTRTKSSERTSSTKDGRTETRWREEEDGVVRSGSSSVEHEGSRRSGGRGGVPVGGEIERSYESHSSRSSSSRSQGGGNTDRRINWRVEEDGAAGTGGSRTTEERRTEWNTTRVSGGRPITSEHSSWRKEQDGAVVGSTEHSRTYEGDYSGSRTGGVTGFDERGSSSGRQSGWRVDGEGRKKEDGGSVVLEERTSETSSRRRGHGGGGASRTSEDRRSEWTREDGGTAVVEESSSGASSRRHGQGGGSATRTSDERRSEWTREEGESTTGAASRRRGQGGAGATRTSDERRSEWNTTWSSGGRPVTSEHTSWRKEQDGEVLGSGDHRRTYEGEVAGASRGSQHGDRSSSSNRNVSWRVEGEGMTREGGTVLVDDATLDVSSRRKHQGGVAGSRTAEEKRTEWNTTWSSGGRPVTSEHTSWRKEQDGAVVGSGDHTRTYEGTADREKVELERRLKEQLDRRITSVASTHGSSGSADSEIDQNLIAGGGGGTTYKKEWEEHYNTTWGTSTGGKPVTVARTKWTVEEDGTVKTGGDTKTYEGVAPGTAGTTLTFPSGTSHGHGRGHESSHHESRVQSSGDSEREASSTVDRVESSHRSEVSRSGSHTGSGRRHHFSTESEDTASRAGESSATFYGGGASGVSSSGSHHHRAESSLTEEERAAQGVRSSSSESEHRVHGHRSGSESGRRTHSHGVEAEYSGSGFAESERRTQGHRTGETHYGGGSERRAHGSGSSSAASSIGESSGASSSFDFGAVARGPGDGKARTYVTDLGILQGGASSSSSAAAGSRTVHFSSAGEGESGRHHSGTREKHYSFGSDSGARDEGSDSYSSSALGRSSGGSSYSSGARYATSSRTSGSRNIEGDPDLDPDYESRRSGSSSSASRSFSRSYSSRDGTYDAGASDDEHRTITNQDDRQGFRHYRRERRQADDYDSYSYDDYDEEASKKCSGPVKCTRIVCQIGALKKDQEVHVAIRSRLWLATIKKIAPHVETVVGSEMTAKVTLLPTIGRPSQQTMTKNSTEIKTRIMAEPLSQPDVVPLWIVVLSAVSGALILMLLVYILYKLGFFKRNRPEPSTGSEKTPLNRNGHYQGDEPL</sequence>
<feature type="compositionally biased region" description="Basic and acidic residues" evidence="5">
    <location>
        <begin position="804"/>
        <end position="816"/>
    </location>
</feature>
<dbReference type="GO" id="GO:0005178">
    <property type="term" value="F:integrin binding"/>
    <property type="evidence" value="ECO:0007669"/>
    <property type="project" value="TreeGrafter"/>
</dbReference>
<feature type="transmembrane region" description="Helical" evidence="6">
    <location>
        <begin position="1138"/>
        <end position="1160"/>
    </location>
</feature>
<evidence type="ECO:0000313" key="8">
    <source>
        <dbReference type="EMBL" id="KAF6210011.1"/>
    </source>
</evidence>
<accession>A0A8S9XNZ0</accession>
<dbReference type="PROSITE" id="PS00242">
    <property type="entry name" value="INTEGRIN_ALPHA"/>
    <property type="match status" value="1"/>
</dbReference>
<feature type="compositionally biased region" description="Basic and acidic residues" evidence="5">
    <location>
        <begin position="182"/>
        <end position="192"/>
    </location>
</feature>
<dbReference type="InterPro" id="IPR032695">
    <property type="entry name" value="Integrin_dom_sf"/>
</dbReference>
<reference evidence="8" key="1">
    <citation type="journal article" date="2021" name="Mol. Ecol. Resour.">
        <title>Apolygus lucorum genome provides insights into omnivorousness and mesophyll feeding.</title>
        <authorList>
            <person name="Liu Y."/>
            <person name="Liu H."/>
            <person name="Wang H."/>
            <person name="Huang T."/>
            <person name="Liu B."/>
            <person name="Yang B."/>
            <person name="Yin L."/>
            <person name="Li B."/>
            <person name="Zhang Y."/>
            <person name="Zhang S."/>
            <person name="Jiang F."/>
            <person name="Zhang X."/>
            <person name="Ren Y."/>
            <person name="Wang B."/>
            <person name="Wang S."/>
            <person name="Lu Y."/>
            <person name="Wu K."/>
            <person name="Fan W."/>
            <person name="Wang G."/>
        </authorList>
    </citation>
    <scope>NUCLEOTIDE SEQUENCE</scope>
    <source>
        <strain evidence="8">12Hb</strain>
    </source>
</reference>
<feature type="compositionally biased region" description="Low complexity" evidence="5">
    <location>
        <begin position="267"/>
        <end position="276"/>
    </location>
</feature>
<feature type="compositionally biased region" description="Basic and acidic residues" evidence="5">
    <location>
        <begin position="899"/>
        <end position="912"/>
    </location>
</feature>
<dbReference type="EMBL" id="WIXP02000006">
    <property type="protein sequence ID" value="KAF6210011.1"/>
    <property type="molecule type" value="Genomic_DNA"/>
</dbReference>
<feature type="compositionally biased region" description="Basic and acidic residues" evidence="5">
    <location>
        <begin position="770"/>
        <end position="794"/>
    </location>
</feature>
<feature type="compositionally biased region" description="Low complexity" evidence="5">
    <location>
        <begin position="875"/>
        <end position="887"/>
    </location>
</feature>
<dbReference type="Proteomes" id="UP000466442">
    <property type="component" value="Unassembled WGS sequence"/>
</dbReference>
<dbReference type="GO" id="GO:0007229">
    <property type="term" value="P:integrin-mediated signaling pathway"/>
    <property type="evidence" value="ECO:0007669"/>
    <property type="project" value="UniProtKB-KW"/>
</dbReference>
<protein>
    <recommendedName>
        <fullName evidence="7">Integrin alpha third immunoglobulin-like domain-containing protein</fullName>
    </recommendedName>
</protein>
<evidence type="ECO:0000256" key="2">
    <source>
        <dbReference type="ARBA" id="ARBA00023037"/>
    </source>
</evidence>
<dbReference type="Gene3D" id="2.60.40.1530">
    <property type="entry name" value="ntegrin, alpha v. Chain A, domain 4"/>
    <property type="match status" value="1"/>
</dbReference>
<keyword evidence="9" id="KW-1185">Reference proteome</keyword>
<keyword evidence="6" id="KW-1133">Transmembrane helix</keyword>
<comment type="caution">
    <text evidence="8">The sequence shown here is derived from an EMBL/GenBank/DDBJ whole genome shotgun (WGS) entry which is preliminary data.</text>
</comment>
<dbReference type="GO" id="GO:0007160">
    <property type="term" value="P:cell-matrix adhesion"/>
    <property type="evidence" value="ECO:0007669"/>
    <property type="project" value="TreeGrafter"/>
</dbReference>
<feature type="compositionally biased region" description="Basic and acidic residues" evidence="5">
    <location>
        <begin position="535"/>
        <end position="550"/>
    </location>
</feature>
<feature type="compositionally biased region" description="Basic and acidic residues" evidence="5">
    <location>
        <begin position="67"/>
        <end position="91"/>
    </location>
</feature>
<dbReference type="GO" id="GO:0007157">
    <property type="term" value="P:heterophilic cell-cell adhesion via plasma membrane cell adhesion molecules"/>
    <property type="evidence" value="ECO:0007669"/>
    <property type="project" value="UniProtKB-ARBA"/>
</dbReference>
<organism evidence="8 9">
    <name type="scientific">Apolygus lucorum</name>
    <name type="common">Small green plant bug</name>
    <name type="synonym">Lygocoris lucorum</name>
    <dbReference type="NCBI Taxonomy" id="248454"/>
    <lineage>
        <taxon>Eukaryota</taxon>
        <taxon>Metazoa</taxon>
        <taxon>Ecdysozoa</taxon>
        <taxon>Arthropoda</taxon>
        <taxon>Hexapoda</taxon>
        <taxon>Insecta</taxon>
        <taxon>Pterygota</taxon>
        <taxon>Neoptera</taxon>
        <taxon>Paraneoptera</taxon>
        <taxon>Hemiptera</taxon>
        <taxon>Heteroptera</taxon>
        <taxon>Panheteroptera</taxon>
        <taxon>Cimicomorpha</taxon>
        <taxon>Miridae</taxon>
        <taxon>Mirini</taxon>
        <taxon>Apolygus</taxon>
    </lineage>
</organism>
<evidence type="ECO:0000256" key="6">
    <source>
        <dbReference type="SAM" id="Phobius"/>
    </source>
</evidence>
<dbReference type="GO" id="GO:0033627">
    <property type="term" value="P:cell adhesion mediated by integrin"/>
    <property type="evidence" value="ECO:0007669"/>
    <property type="project" value="TreeGrafter"/>
</dbReference>
<feature type="non-terminal residue" evidence="8">
    <location>
        <position position="1193"/>
    </location>
</feature>
<feature type="compositionally biased region" description="Basic and acidic residues" evidence="5">
    <location>
        <begin position="314"/>
        <end position="327"/>
    </location>
</feature>
<evidence type="ECO:0000256" key="1">
    <source>
        <dbReference type="ARBA" id="ARBA00004479"/>
    </source>
</evidence>
<feature type="compositionally biased region" description="Basic and acidic residues" evidence="5">
    <location>
        <begin position="159"/>
        <end position="168"/>
    </location>
</feature>
<comment type="subcellular location">
    <subcellularLocation>
        <location evidence="1">Membrane</location>
        <topology evidence="1">Single-pass type I membrane protein</topology>
    </subcellularLocation>
</comment>
<feature type="compositionally biased region" description="Basic and acidic residues" evidence="5">
    <location>
        <begin position="663"/>
        <end position="699"/>
    </location>
</feature>
<feature type="compositionally biased region" description="Polar residues" evidence="5">
    <location>
        <begin position="1171"/>
        <end position="1182"/>
    </location>
</feature>
<feature type="compositionally biased region" description="Polar residues" evidence="5">
    <location>
        <begin position="565"/>
        <end position="576"/>
    </location>
</feature>
<proteinExistence type="predicted"/>
<dbReference type="SUPFAM" id="SSF69179">
    <property type="entry name" value="Integrin domains"/>
    <property type="match status" value="1"/>
</dbReference>
<feature type="compositionally biased region" description="Basic and acidic residues" evidence="5">
    <location>
        <begin position="1002"/>
        <end position="1016"/>
    </location>
</feature>
<dbReference type="InterPro" id="IPR048286">
    <property type="entry name" value="Integrin_alpha_Ig-like_3"/>
</dbReference>
<feature type="compositionally biased region" description="Basic and acidic residues" evidence="5">
    <location>
        <begin position="354"/>
        <end position="367"/>
    </location>
</feature>
<feature type="region of interest" description="Disordered" evidence="5">
    <location>
        <begin position="1170"/>
        <end position="1193"/>
    </location>
</feature>
<evidence type="ECO:0000256" key="3">
    <source>
        <dbReference type="ARBA" id="ARBA00023136"/>
    </source>
</evidence>
<keyword evidence="6" id="KW-0812">Transmembrane</keyword>
<feature type="region of interest" description="Disordered" evidence="5">
    <location>
        <begin position="620"/>
        <end position="1025"/>
    </location>
</feature>
<keyword evidence="2" id="KW-0401">Integrin</keyword>
<feature type="compositionally biased region" description="Low complexity" evidence="5">
    <location>
        <begin position="829"/>
        <end position="848"/>
    </location>
</feature>
<feature type="compositionally biased region" description="Low complexity" evidence="5">
    <location>
        <begin position="449"/>
        <end position="459"/>
    </location>
</feature>
<feature type="compositionally biased region" description="Basic and acidic residues" evidence="5">
    <location>
        <begin position="108"/>
        <end position="127"/>
    </location>
</feature>
<keyword evidence="3 6" id="KW-0472">Membrane</keyword>
<dbReference type="InterPro" id="IPR018184">
    <property type="entry name" value="Integrin_alpha_C_CS"/>
</dbReference>
<dbReference type="PANTHER" id="PTHR23220:SF133">
    <property type="entry name" value="INTEGRIN ALPHA-PS2"/>
    <property type="match status" value="1"/>
</dbReference>
<feature type="domain" description="Integrin alpha third immunoglobulin-like" evidence="7">
    <location>
        <begin position="1010"/>
        <end position="1126"/>
    </location>
</feature>
<feature type="region of interest" description="Disordered" evidence="5">
    <location>
        <begin position="1"/>
        <end position="550"/>
    </location>
</feature>
<evidence type="ECO:0000256" key="4">
    <source>
        <dbReference type="ARBA" id="ARBA00023180"/>
    </source>
</evidence>
<dbReference type="AlphaFoldDB" id="A0A8S9XNZ0"/>
<feature type="compositionally biased region" description="Low complexity" evidence="5">
    <location>
        <begin position="975"/>
        <end position="992"/>
    </location>
</feature>
<evidence type="ECO:0000313" key="9">
    <source>
        <dbReference type="Proteomes" id="UP000466442"/>
    </source>
</evidence>
<feature type="compositionally biased region" description="Basic and acidic residues" evidence="5">
    <location>
        <begin position="277"/>
        <end position="301"/>
    </location>
</feature>
<dbReference type="Pfam" id="PF20806">
    <property type="entry name" value="Integrin_A_Ig_3"/>
    <property type="match status" value="1"/>
</dbReference>
<dbReference type="GO" id="GO:0009897">
    <property type="term" value="C:external side of plasma membrane"/>
    <property type="evidence" value="ECO:0007669"/>
    <property type="project" value="TreeGrafter"/>
</dbReference>